<dbReference type="SUPFAM" id="SSF52266">
    <property type="entry name" value="SGNH hydrolase"/>
    <property type="match status" value="1"/>
</dbReference>
<dbReference type="AlphaFoldDB" id="A0A9P0ABA8"/>
<gene>
    <name evidence="1" type="ORF">BEMITA_LOCUS6692</name>
</gene>
<name>A0A9P0ABA8_BEMTA</name>
<evidence type="ECO:0000313" key="2">
    <source>
        <dbReference type="Proteomes" id="UP001152759"/>
    </source>
</evidence>
<dbReference type="Proteomes" id="UP001152759">
    <property type="component" value="Chromosome 3"/>
</dbReference>
<dbReference type="InterPro" id="IPR036514">
    <property type="entry name" value="SGNH_hydro_sf"/>
</dbReference>
<dbReference type="CDD" id="cd00229">
    <property type="entry name" value="SGNH_hydrolase"/>
    <property type="match status" value="1"/>
</dbReference>
<protein>
    <submittedName>
        <fullName evidence="1">Uncharacterized protein</fullName>
    </submittedName>
</protein>
<proteinExistence type="predicted"/>
<dbReference type="EMBL" id="OU963864">
    <property type="protein sequence ID" value="CAH0387717.1"/>
    <property type="molecule type" value="Genomic_DNA"/>
</dbReference>
<organism evidence="1 2">
    <name type="scientific">Bemisia tabaci</name>
    <name type="common">Sweetpotato whitefly</name>
    <name type="synonym">Aleurodes tabaci</name>
    <dbReference type="NCBI Taxonomy" id="7038"/>
    <lineage>
        <taxon>Eukaryota</taxon>
        <taxon>Metazoa</taxon>
        <taxon>Ecdysozoa</taxon>
        <taxon>Arthropoda</taxon>
        <taxon>Hexapoda</taxon>
        <taxon>Insecta</taxon>
        <taxon>Pterygota</taxon>
        <taxon>Neoptera</taxon>
        <taxon>Paraneoptera</taxon>
        <taxon>Hemiptera</taxon>
        <taxon>Sternorrhyncha</taxon>
        <taxon>Aleyrodoidea</taxon>
        <taxon>Aleyrodidae</taxon>
        <taxon>Aleyrodinae</taxon>
        <taxon>Bemisia</taxon>
    </lineage>
</organism>
<keyword evidence="2" id="KW-1185">Reference proteome</keyword>
<sequence>MQQTKFFKKKFADKPVIDLAISGSTVVKGLQTFSDDCTNRQNAFLKLSKLVILLGTNDFLKSGRFDYTHYYDLTTYAVSSSSKKIILVKMPPIFKKPFLSKEIHQANIWIASIGRGKGLQVIEAPQNVSKDGVHLTEWGE</sequence>
<accession>A0A9P0ABA8</accession>
<dbReference type="Gene3D" id="3.40.50.1110">
    <property type="entry name" value="SGNH hydrolase"/>
    <property type="match status" value="1"/>
</dbReference>
<reference evidence="1" key="1">
    <citation type="submission" date="2021-12" db="EMBL/GenBank/DDBJ databases">
        <authorList>
            <person name="King R."/>
        </authorList>
    </citation>
    <scope>NUCLEOTIDE SEQUENCE</scope>
</reference>
<evidence type="ECO:0000313" key="1">
    <source>
        <dbReference type="EMBL" id="CAH0387717.1"/>
    </source>
</evidence>